<keyword evidence="1" id="KW-1133">Transmembrane helix</keyword>
<dbReference type="InterPro" id="IPR052336">
    <property type="entry name" value="MlaD_Phospholipid_Transporter"/>
</dbReference>
<keyword evidence="4" id="KW-1185">Reference proteome</keyword>
<dbReference type="InterPro" id="IPR030970">
    <property type="entry name" value="ABC_MlaD"/>
</dbReference>
<evidence type="ECO:0000313" key="3">
    <source>
        <dbReference type="EMBL" id="MBO0334854.1"/>
    </source>
</evidence>
<sequence length="153" mass="15903">MSSNIVETVIGAVVLAFATIFLVFAYRTADVNTGSGGINLTASFDNVDGLSVGSDVRMSGIKVGAVTSQTLDPKTYRAILRISLDESIDLPDDSSAKITSSSLLGNNYLQLSPGGSDDMLKDGGTISYTQGAVNIQDLIAQAIFSSSNNGTKK</sequence>
<dbReference type="PANTHER" id="PTHR33371">
    <property type="entry name" value="INTERMEMBRANE PHOSPHOLIPID TRANSPORT SYSTEM BINDING PROTEIN MLAD-RELATED"/>
    <property type="match status" value="1"/>
</dbReference>
<dbReference type="EMBL" id="JAFLNC010000005">
    <property type="protein sequence ID" value="MBO0334854.1"/>
    <property type="molecule type" value="Genomic_DNA"/>
</dbReference>
<organism evidence="3 4">
    <name type="scientific">Sneathiella sedimenti</name>
    <dbReference type="NCBI Taxonomy" id="2816034"/>
    <lineage>
        <taxon>Bacteria</taxon>
        <taxon>Pseudomonadati</taxon>
        <taxon>Pseudomonadota</taxon>
        <taxon>Alphaproteobacteria</taxon>
        <taxon>Sneathiellales</taxon>
        <taxon>Sneathiellaceae</taxon>
        <taxon>Sneathiella</taxon>
    </lineage>
</organism>
<proteinExistence type="predicted"/>
<dbReference type="NCBIfam" id="TIGR04430">
    <property type="entry name" value="OM_asym_MlaD"/>
    <property type="match status" value="1"/>
</dbReference>
<evidence type="ECO:0000256" key="1">
    <source>
        <dbReference type="SAM" id="Phobius"/>
    </source>
</evidence>
<name>A0ABS3F8Z9_9PROT</name>
<dbReference type="PANTHER" id="PTHR33371:SF4">
    <property type="entry name" value="INTERMEMBRANE PHOSPHOLIPID TRANSPORT SYSTEM BINDING PROTEIN MLAD"/>
    <property type="match status" value="1"/>
</dbReference>
<gene>
    <name evidence="3" type="primary">mlaD</name>
    <name evidence="3" type="ORF">J0X12_14600</name>
</gene>
<reference evidence="3 4" key="1">
    <citation type="submission" date="2021-03" db="EMBL/GenBank/DDBJ databases">
        <title>Sneathiella sp. CAU 1612 isolated from Kang Won-do.</title>
        <authorList>
            <person name="Kim W."/>
        </authorList>
    </citation>
    <scope>NUCLEOTIDE SEQUENCE [LARGE SCALE GENOMIC DNA]</scope>
    <source>
        <strain evidence="3 4">CAU 1612</strain>
    </source>
</reference>
<dbReference type="Proteomes" id="UP000664761">
    <property type="component" value="Unassembled WGS sequence"/>
</dbReference>
<accession>A0ABS3F8Z9</accession>
<protein>
    <submittedName>
        <fullName evidence="3">Outer membrane lipid asymmetry maintenance protein MlaD</fullName>
    </submittedName>
</protein>
<dbReference type="InterPro" id="IPR003399">
    <property type="entry name" value="Mce/MlaD"/>
</dbReference>
<comment type="caution">
    <text evidence="3">The sequence shown here is derived from an EMBL/GenBank/DDBJ whole genome shotgun (WGS) entry which is preliminary data.</text>
</comment>
<evidence type="ECO:0000313" key="4">
    <source>
        <dbReference type="Proteomes" id="UP000664761"/>
    </source>
</evidence>
<feature type="domain" description="Mce/MlaD" evidence="2">
    <location>
        <begin position="37"/>
        <end position="114"/>
    </location>
</feature>
<dbReference type="RefSeq" id="WP_207047121.1">
    <property type="nucleotide sequence ID" value="NZ_JAFLNC010000005.1"/>
</dbReference>
<evidence type="ECO:0000259" key="2">
    <source>
        <dbReference type="Pfam" id="PF02470"/>
    </source>
</evidence>
<feature type="transmembrane region" description="Helical" evidence="1">
    <location>
        <begin position="6"/>
        <end position="26"/>
    </location>
</feature>
<keyword evidence="1" id="KW-0812">Transmembrane</keyword>
<dbReference type="Pfam" id="PF02470">
    <property type="entry name" value="MlaD"/>
    <property type="match status" value="1"/>
</dbReference>
<keyword evidence="1" id="KW-0472">Membrane</keyword>